<comment type="caution">
    <text evidence="9">Lacks conserved residue(s) required for the propagation of feature annotation.</text>
</comment>
<comment type="subcellular location">
    <subcellularLocation>
        <location evidence="2 9">Membrane</location>
        <topology evidence="2 9">Multi-pass membrane protein</topology>
    </subcellularLocation>
</comment>
<keyword evidence="6 9" id="KW-1133">Transmembrane helix</keyword>
<dbReference type="EMBL" id="OC918191">
    <property type="protein sequence ID" value="CAD7648870.1"/>
    <property type="molecule type" value="Genomic_DNA"/>
</dbReference>
<evidence type="ECO:0000256" key="2">
    <source>
        <dbReference type="ARBA" id="ARBA00004141"/>
    </source>
</evidence>
<keyword evidence="7 9" id="KW-0472">Membrane</keyword>
<keyword evidence="5 9" id="KW-0653">Protein transport</keyword>
<dbReference type="GO" id="GO:0012505">
    <property type="term" value="C:endomembrane system"/>
    <property type="evidence" value="ECO:0007669"/>
    <property type="project" value="UniProtKB-ARBA"/>
</dbReference>
<dbReference type="PANTHER" id="PTHR23137">
    <property type="entry name" value="VESICLE TRANSPORT PROTEIN-RELATED"/>
    <property type="match status" value="1"/>
</dbReference>
<dbReference type="GO" id="GO:0016192">
    <property type="term" value="P:vesicle-mediated transport"/>
    <property type="evidence" value="ECO:0007669"/>
    <property type="project" value="InterPro"/>
</dbReference>
<evidence type="ECO:0000256" key="8">
    <source>
        <dbReference type="ARBA" id="ARBA00025800"/>
    </source>
</evidence>
<gene>
    <name evidence="10" type="ORF">ONB1V03_LOCUS6973</name>
</gene>
<sequence>MTIFSTMFLMGPFRQLKKMFNETRVLATIGVFVFMILTLLSALWWKRALLAVIFCILQFLAFIWYSLSYIPYARDMVRKTITSCV</sequence>
<comment type="function">
    <text evidence="1 9">May be involved in fusion of retrograde transport vesicles derived from an endocytic compartment with the Golgi complex.</text>
</comment>
<dbReference type="InterPro" id="IPR011691">
    <property type="entry name" value="Vesicle_transpt_SFT2"/>
</dbReference>
<evidence type="ECO:0000256" key="1">
    <source>
        <dbReference type="ARBA" id="ARBA00003566"/>
    </source>
</evidence>
<keyword evidence="3 9" id="KW-0813">Transport</keyword>
<evidence type="ECO:0000313" key="10">
    <source>
        <dbReference type="EMBL" id="CAD7648870.1"/>
    </source>
</evidence>
<evidence type="ECO:0000313" key="11">
    <source>
        <dbReference type="Proteomes" id="UP000728032"/>
    </source>
</evidence>
<evidence type="ECO:0000256" key="7">
    <source>
        <dbReference type="ARBA" id="ARBA00023136"/>
    </source>
</evidence>
<dbReference type="GO" id="GO:0005737">
    <property type="term" value="C:cytoplasm"/>
    <property type="evidence" value="ECO:0007669"/>
    <property type="project" value="UniProtKB-ARBA"/>
</dbReference>
<evidence type="ECO:0000256" key="3">
    <source>
        <dbReference type="ARBA" id="ARBA00022448"/>
    </source>
</evidence>
<dbReference type="GO" id="GO:0016020">
    <property type="term" value="C:membrane"/>
    <property type="evidence" value="ECO:0007669"/>
    <property type="project" value="UniProtKB-SubCell"/>
</dbReference>
<accession>A0A7R9QK74</accession>
<reference evidence="10" key="1">
    <citation type="submission" date="2020-11" db="EMBL/GenBank/DDBJ databases">
        <authorList>
            <person name="Tran Van P."/>
        </authorList>
    </citation>
    <scope>NUCLEOTIDE SEQUENCE</scope>
</reference>
<organism evidence="10">
    <name type="scientific">Oppiella nova</name>
    <dbReference type="NCBI Taxonomy" id="334625"/>
    <lineage>
        <taxon>Eukaryota</taxon>
        <taxon>Metazoa</taxon>
        <taxon>Ecdysozoa</taxon>
        <taxon>Arthropoda</taxon>
        <taxon>Chelicerata</taxon>
        <taxon>Arachnida</taxon>
        <taxon>Acari</taxon>
        <taxon>Acariformes</taxon>
        <taxon>Sarcoptiformes</taxon>
        <taxon>Oribatida</taxon>
        <taxon>Brachypylina</taxon>
        <taxon>Oppioidea</taxon>
        <taxon>Oppiidae</taxon>
        <taxon>Oppiella</taxon>
    </lineage>
</organism>
<feature type="transmembrane region" description="Helical" evidence="9">
    <location>
        <begin position="25"/>
        <end position="45"/>
    </location>
</feature>
<dbReference type="Proteomes" id="UP000728032">
    <property type="component" value="Unassembled WGS sequence"/>
</dbReference>
<proteinExistence type="inferred from homology"/>
<dbReference type="PANTHER" id="PTHR23137:SF6">
    <property type="entry name" value="VESICLE TRANSPORT PROTEIN"/>
    <property type="match status" value="1"/>
</dbReference>
<feature type="transmembrane region" description="Helical" evidence="9">
    <location>
        <begin position="51"/>
        <end position="70"/>
    </location>
</feature>
<evidence type="ECO:0000256" key="6">
    <source>
        <dbReference type="ARBA" id="ARBA00022989"/>
    </source>
</evidence>
<comment type="similarity">
    <text evidence="8 9">Belongs to the SFT2 family.</text>
</comment>
<evidence type="ECO:0000256" key="5">
    <source>
        <dbReference type="ARBA" id="ARBA00022927"/>
    </source>
</evidence>
<dbReference type="AlphaFoldDB" id="A0A7R9QK74"/>
<dbReference type="OrthoDB" id="73614at2759"/>
<evidence type="ECO:0000256" key="4">
    <source>
        <dbReference type="ARBA" id="ARBA00022692"/>
    </source>
</evidence>
<dbReference type="EMBL" id="CAJPVJ010003366">
    <property type="protein sequence ID" value="CAG2167466.1"/>
    <property type="molecule type" value="Genomic_DNA"/>
</dbReference>
<keyword evidence="11" id="KW-1185">Reference proteome</keyword>
<evidence type="ECO:0000256" key="9">
    <source>
        <dbReference type="RuleBase" id="RU363111"/>
    </source>
</evidence>
<name>A0A7R9QK74_9ACAR</name>
<dbReference type="GO" id="GO:0015031">
    <property type="term" value="P:protein transport"/>
    <property type="evidence" value="ECO:0007669"/>
    <property type="project" value="UniProtKB-KW"/>
</dbReference>
<protein>
    <recommendedName>
        <fullName evidence="9">Vesicle transport protein</fullName>
    </recommendedName>
</protein>
<keyword evidence="4 9" id="KW-0812">Transmembrane</keyword>
<dbReference type="InterPro" id="IPR007305">
    <property type="entry name" value="Vesicle_transpt_Got1/SFT2"/>
</dbReference>
<dbReference type="Pfam" id="PF04178">
    <property type="entry name" value="Got1"/>
    <property type="match status" value="1"/>
</dbReference>